<dbReference type="Proteomes" id="UP001472677">
    <property type="component" value="Unassembled WGS sequence"/>
</dbReference>
<organism evidence="1 2">
    <name type="scientific">Hibiscus sabdariffa</name>
    <name type="common">roselle</name>
    <dbReference type="NCBI Taxonomy" id="183260"/>
    <lineage>
        <taxon>Eukaryota</taxon>
        <taxon>Viridiplantae</taxon>
        <taxon>Streptophyta</taxon>
        <taxon>Embryophyta</taxon>
        <taxon>Tracheophyta</taxon>
        <taxon>Spermatophyta</taxon>
        <taxon>Magnoliopsida</taxon>
        <taxon>eudicotyledons</taxon>
        <taxon>Gunneridae</taxon>
        <taxon>Pentapetalae</taxon>
        <taxon>rosids</taxon>
        <taxon>malvids</taxon>
        <taxon>Malvales</taxon>
        <taxon>Malvaceae</taxon>
        <taxon>Malvoideae</taxon>
        <taxon>Hibiscus</taxon>
    </lineage>
</organism>
<dbReference type="EMBL" id="JBBPBM010000182">
    <property type="protein sequence ID" value="KAK8501638.1"/>
    <property type="molecule type" value="Genomic_DNA"/>
</dbReference>
<comment type="caution">
    <text evidence="1">The sequence shown here is derived from an EMBL/GenBank/DDBJ whole genome shotgun (WGS) entry which is preliminary data.</text>
</comment>
<accession>A0ABR2B4B4</accession>
<reference evidence="1 2" key="1">
    <citation type="journal article" date="2024" name="G3 (Bethesda)">
        <title>Genome assembly of Hibiscus sabdariffa L. provides insights into metabolisms of medicinal natural products.</title>
        <authorList>
            <person name="Kim T."/>
        </authorList>
    </citation>
    <scope>NUCLEOTIDE SEQUENCE [LARGE SCALE GENOMIC DNA]</scope>
    <source>
        <strain evidence="1">TK-2024</strain>
        <tissue evidence="1">Old leaves</tissue>
    </source>
</reference>
<protein>
    <submittedName>
        <fullName evidence="1">Uncharacterized protein</fullName>
    </submittedName>
</protein>
<gene>
    <name evidence="1" type="ORF">V6N12_002376</name>
</gene>
<sequence length="94" mass="11027">MEMKAWSCPGPDLKIVLEKTARKVLDHLRVHGNSILHGLKHHMPSNFNPDFVKVTRRSSKPLRASNRRHLHYKLQLQNTESYHIKGIIQLLHYN</sequence>
<evidence type="ECO:0000313" key="2">
    <source>
        <dbReference type="Proteomes" id="UP001472677"/>
    </source>
</evidence>
<name>A0ABR2B4B4_9ROSI</name>
<evidence type="ECO:0000313" key="1">
    <source>
        <dbReference type="EMBL" id="KAK8501638.1"/>
    </source>
</evidence>
<proteinExistence type="predicted"/>
<keyword evidence="2" id="KW-1185">Reference proteome</keyword>